<gene>
    <name evidence="1" type="ORF">BUALT_Bualt10G0005400</name>
</gene>
<sequence length="108" mass="11582">MAVAKASATEGGAKLGDSLDLRVVTKLHNCCYSMLLMNIGIFGICGCLDSVSVGAASLLHSIRSFLTDPILNESHPDVPSIVQMNKNKTDRAMYKSTSRSWTQQHAVG</sequence>
<evidence type="ECO:0000313" key="2">
    <source>
        <dbReference type="Proteomes" id="UP000826271"/>
    </source>
</evidence>
<keyword evidence="2" id="KW-1185">Reference proteome</keyword>
<protein>
    <submittedName>
        <fullName evidence="1">Uncharacterized protein</fullName>
    </submittedName>
</protein>
<proteinExistence type="predicted"/>
<dbReference type="EMBL" id="WHWC01000010">
    <property type="protein sequence ID" value="KAG8374537.1"/>
    <property type="molecule type" value="Genomic_DNA"/>
</dbReference>
<organism evidence="1 2">
    <name type="scientific">Buddleja alternifolia</name>
    <dbReference type="NCBI Taxonomy" id="168488"/>
    <lineage>
        <taxon>Eukaryota</taxon>
        <taxon>Viridiplantae</taxon>
        <taxon>Streptophyta</taxon>
        <taxon>Embryophyta</taxon>
        <taxon>Tracheophyta</taxon>
        <taxon>Spermatophyta</taxon>
        <taxon>Magnoliopsida</taxon>
        <taxon>eudicotyledons</taxon>
        <taxon>Gunneridae</taxon>
        <taxon>Pentapetalae</taxon>
        <taxon>asterids</taxon>
        <taxon>lamiids</taxon>
        <taxon>Lamiales</taxon>
        <taxon>Scrophulariaceae</taxon>
        <taxon>Buddlejeae</taxon>
        <taxon>Buddleja</taxon>
    </lineage>
</organism>
<reference evidence="1" key="1">
    <citation type="submission" date="2019-10" db="EMBL/GenBank/DDBJ databases">
        <authorList>
            <person name="Zhang R."/>
            <person name="Pan Y."/>
            <person name="Wang J."/>
            <person name="Ma R."/>
            <person name="Yu S."/>
        </authorList>
    </citation>
    <scope>NUCLEOTIDE SEQUENCE</scope>
    <source>
        <strain evidence="1">LA-IB0</strain>
        <tissue evidence="1">Leaf</tissue>
    </source>
</reference>
<comment type="caution">
    <text evidence="1">The sequence shown here is derived from an EMBL/GenBank/DDBJ whole genome shotgun (WGS) entry which is preliminary data.</text>
</comment>
<dbReference type="AlphaFoldDB" id="A0AAV6X3L6"/>
<dbReference type="Proteomes" id="UP000826271">
    <property type="component" value="Unassembled WGS sequence"/>
</dbReference>
<accession>A0AAV6X3L6</accession>
<evidence type="ECO:0000313" key="1">
    <source>
        <dbReference type="EMBL" id="KAG8374537.1"/>
    </source>
</evidence>
<name>A0AAV6X3L6_9LAMI</name>